<dbReference type="CDD" id="cd09024">
    <property type="entry name" value="Aldose_epim_lacX"/>
    <property type="match status" value="1"/>
</dbReference>
<comment type="caution">
    <text evidence="1">The sequence shown here is derived from an EMBL/GenBank/DDBJ whole genome shotgun (WGS) entry which is preliminary data.</text>
</comment>
<dbReference type="InterPro" id="IPR008183">
    <property type="entry name" value="Aldose_1/G6P_1-epimerase"/>
</dbReference>
<dbReference type="InterPro" id="IPR011013">
    <property type="entry name" value="Gal_mutarotase_sf_dom"/>
</dbReference>
<evidence type="ECO:0000313" key="1">
    <source>
        <dbReference type="EMBL" id="TGY41423.1"/>
    </source>
</evidence>
<accession>A0A4S2DKD7</accession>
<reference evidence="1 2" key="1">
    <citation type="submission" date="2019-04" db="EMBL/GenBank/DDBJ databases">
        <title>Microbes associate with the intestines of laboratory mice.</title>
        <authorList>
            <person name="Navarre W."/>
            <person name="Wong E."/>
            <person name="Huang K."/>
            <person name="Tropini C."/>
            <person name="Ng K."/>
            <person name="Yu B."/>
        </authorList>
    </citation>
    <scope>NUCLEOTIDE SEQUENCE [LARGE SCALE GENOMIC DNA]</scope>
    <source>
        <strain evidence="1 2">NM50_B9-20</strain>
    </source>
</reference>
<dbReference type="GO" id="GO:0016853">
    <property type="term" value="F:isomerase activity"/>
    <property type="evidence" value="ECO:0007669"/>
    <property type="project" value="InterPro"/>
</dbReference>
<evidence type="ECO:0000313" key="2">
    <source>
        <dbReference type="Proteomes" id="UP000306888"/>
    </source>
</evidence>
<dbReference type="InterPro" id="IPR014718">
    <property type="entry name" value="GH-type_carb-bd"/>
</dbReference>
<dbReference type="SUPFAM" id="SSF74650">
    <property type="entry name" value="Galactose mutarotase-like"/>
    <property type="match status" value="1"/>
</dbReference>
<name>A0A4S2DKD7_9CLOT</name>
<dbReference type="EMBL" id="SRYR01000008">
    <property type="protein sequence ID" value="TGY41423.1"/>
    <property type="molecule type" value="Genomic_DNA"/>
</dbReference>
<dbReference type="Pfam" id="PF01263">
    <property type="entry name" value="Aldose_epim"/>
    <property type="match status" value="1"/>
</dbReference>
<dbReference type="PANTHER" id="PTHR11122:SF13">
    <property type="entry name" value="GLUCOSE-6-PHOSPHATE 1-EPIMERASE"/>
    <property type="match status" value="1"/>
</dbReference>
<organism evidence="1 2">
    <name type="scientific">Clostridium sartagoforme</name>
    <dbReference type="NCBI Taxonomy" id="84031"/>
    <lineage>
        <taxon>Bacteria</taxon>
        <taxon>Bacillati</taxon>
        <taxon>Bacillota</taxon>
        <taxon>Clostridia</taxon>
        <taxon>Eubacteriales</taxon>
        <taxon>Clostridiaceae</taxon>
        <taxon>Clostridium</taxon>
    </lineage>
</organism>
<sequence length="292" mass="33786">MKYTLENKNVQIVASTFGGELNSLSSKKDNLEFLWNGNEAHWKYHSPILFPIVGKVKNGRYIAENKEYELPQHGLARTKEFKMIEKDENHVVFELLWSEETLKVYPYKFSLKLSYELLENGVKVGYSVKNLDDKDIYFSIGGHPAFMCPLFENENFEDYYFEFNKKENAKIMNLDSNTGYFSNTESEFLKDESIINLNLDLFKNDAIVFKNLKSNLITLKSNKNNRELSMDFTGFPYLAIWTKPAGAPFVCLEPWYGHADFADFNGDITEKAAIEKLSIGSEFTASYNLYIK</sequence>
<dbReference type="GO" id="GO:0005975">
    <property type="term" value="P:carbohydrate metabolic process"/>
    <property type="evidence" value="ECO:0007669"/>
    <property type="project" value="InterPro"/>
</dbReference>
<dbReference type="InterPro" id="IPR037481">
    <property type="entry name" value="LacX"/>
</dbReference>
<protein>
    <submittedName>
        <fullName evidence="1">Aldose 1-epimerase family protein</fullName>
    </submittedName>
</protein>
<dbReference type="AlphaFoldDB" id="A0A4S2DKD7"/>
<gene>
    <name evidence="1" type="ORF">E5347_13145</name>
</gene>
<proteinExistence type="predicted"/>
<dbReference type="Gene3D" id="2.70.98.10">
    <property type="match status" value="1"/>
</dbReference>
<dbReference type="RefSeq" id="WP_136007689.1">
    <property type="nucleotide sequence ID" value="NZ_SRYR01000008.1"/>
</dbReference>
<dbReference type="OrthoDB" id="9795355at2"/>
<dbReference type="Proteomes" id="UP000306888">
    <property type="component" value="Unassembled WGS sequence"/>
</dbReference>
<dbReference type="PANTHER" id="PTHR11122">
    <property type="entry name" value="APOSPORY-ASSOCIATED PROTEIN C-RELATED"/>
    <property type="match status" value="1"/>
</dbReference>
<dbReference type="GO" id="GO:0030246">
    <property type="term" value="F:carbohydrate binding"/>
    <property type="evidence" value="ECO:0007669"/>
    <property type="project" value="InterPro"/>
</dbReference>
<keyword evidence="2" id="KW-1185">Reference proteome</keyword>